<dbReference type="PANTHER" id="PTHR21527">
    <property type="entry name" value="NUCLEOPORIN NUP35"/>
    <property type="match status" value="1"/>
</dbReference>
<evidence type="ECO:0000256" key="1">
    <source>
        <dbReference type="ARBA" id="ARBA00004567"/>
    </source>
</evidence>
<comment type="caution">
    <text evidence="15">The sequence shown here is derived from an EMBL/GenBank/DDBJ whole genome shotgun (WGS) entry which is preliminary data.</text>
</comment>
<evidence type="ECO:0000256" key="13">
    <source>
        <dbReference type="SAM" id="MobiDB-lite"/>
    </source>
</evidence>
<comment type="subcellular location">
    <subcellularLocation>
        <location evidence="1">Nucleus</location>
        <location evidence="1">Nuclear pore complex</location>
    </subcellularLocation>
</comment>
<evidence type="ECO:0000256" key="4">
    <source>
        <dbReference type="ARBA" id="ARBA00022448"/>
    </source>
</evidence>
<evidence type="ECO:0000256" key="5">
    <source>
        <dbReference type="ARBA" id="ARBA00022816"/>
    </source>
</evidence>
<dbReference type="SUPFAM" id="SSF54928">
    <property type="entry name" value="RNA-binding domain, RBD"/>
    <property type="match status" value="1"/>
</dbReference>
<dbReference type="Gene3D" id="3.30.70.330">
    <property type="match status" value="1"/>
</dbReference>
<dbReference type="GO" id="GO:0051028">
    <property type="term" value="P:mRNA transport"/>
    <property type="evidence" value="ECO:0007669"/>
    <property type="project" value="UniProtKB-UniRule"/>
</dbReference>
<reference evidence="15" key="2">
    <citation type="journal article" date="2023" name="Infect Dis Poverty">
        <title>Chromosome-scale genome of the human blood fluke Schistosoma mekongi and its implications for public health.</title>
        <authorList>
            <person name="Zhou M."/>
            <person name="Xu L."/>
            <person name="Xu D."/>
            <person name="Chen W."/>
            <person name="Khan J."/>
            <person name="Hu Y."/>
            <person name="Huang H."/>
            <person name="Wei H."/>
            <person name="Zhang Y."/>
            <person name="Chusongsang P."/>
            <person name="Tanasarnprasert K."/>
            <person name="Hu X."/>
            <person name="Limpanont Y."/>
            <person name="Lv Z."/>
        </authorList>
    </citation>
    <scope>NUCLEOTIDE SEQUENCE</scope>
    <source>
        <strain evidence="15">LV_2022a</strain>
    </source>
</reference>
<feature type="region of interest" description="Disordered" evidence="13">
    <location>
        <begin position="100"/>
        <end position="159"/>
    </location>
</feature>
<dbReference type="InterPro" id="IPR035979">
    <property type="entry name" value="RBD_domain_sf"/>
</dbReference>
<dbReference type="FunFam" id="3.30.70.330:FF:000095">
    <property type="entry name" value="Putative Nucleoporin NUP53"/>
    <property type="match status" value="1"/>
</dbReference>
<dbReference type="GO" id="GO:0006607">
    <property type="term" value="P:NLS-bearing protein import into nucleus"/>
    <property type="evidence" value="ECO:0007669"/>
    <property type="project" value="TreeGrafter"/>
</dbReference>
<dbReference type="GO" id="GO:0006999">
    <property type="term" value="P:nuclear pore organization"/>
    <property type="evidence" value="ECO:0007669"/>
    <property type="project" value="TreeGrafter"/>
</dbReference>
<dbReference type="InterPro" id="IPR007846">
    <property type="entry name" value="RRM_NUP35_dom"/>
</dbReference>
<evidence type="ECO:0000256" key="6">
    <source>
        <dbReference type="ARBA" id="ARBA00022927"/>
    </source>
</evidence>
<dbReference type="GO" id="GO:0003676">
    <property type="term" value="F:nucleic acid binding"/>
    <property type="evidence" value="ECO:0007669"/>
    <property type="project" value="InterPro"/>
</dbReference>
<name>A0AAE2D4T6_SCHME</name>
<dbReference type="InterPro" id="IPR012677">
    <property type="entry name" value="Nucleotide-bd_a/b_plait_sf"/>
</dbReference>
<keyword evidence="4 12" id="KW-0813">Transport</keyword>
<evidence type="ECO:0000256" key="8">
    <source>
        <dbReference type="ARBA" id="ARBA00023132"/>
    </source>
</evidence>
<dbReference type="AlphaFoldDB" id="A0AAE2D4T6"/>
<dbReference type="GO" id="GO:0044615">
    <property type="term" value="C:nuclear pore nuclear basket"/>
    <property type="evidence" value="ECO:0007669"/>
    <property type="project" value="TreeGrafter"/>
</dbReference>
<feature type="region of interest" description="Disordered" evidence="13">
    <location>
        <begin position="1"/>
        <end position="28"/>
    </location>
</feature>
<reference evidence="15" key="1">
    <citation type="submission" date="2022-04" db="EMBL/GenBank/DDBJ databases">
        <authorList>
            <person name="Xu L."/>
            <person name="Lv Z."/>
        </authorList>
    </citation>
    <scope>NUCLEOTIDE SEQUENCE</scope>
    <source>
        <strain evidence="15">LV_2022a</strain>
    </source>
</reference>
<evidence type="ECO:0000256" key="10">
    <source>
        <dbReference type="ARBA" id="ARBA00029997"/>
    </source>
</evidence>
<dbReference type="Pfam" id="PF05172">
    <property type="entry name" value="RRM_Nup35"/>
    <property type="match status" value="1"/>
</dbReference>
<evidence type="ECO:0000259" key="14">
    <source>
        <dbReference type="PROSITE" id="PS51472"/>
    </source>
</evidence>
<sequence>MMHGSTIIHNTEPMNLGSPPVNSFGPGLNTSPPTCQYLPGFLMSENPQIADTVSTSSFTESKVPRQNSNSPLSGNSQNVPASQYNMNKLQPRYLSQAHESIGRRLTSPPTRSMWSAVSGGIGTHPKPNGDNFGGIKHSTPNYAIGPSSVSHPPAKQMSASPFQSLADSSFHHRTPLHNVINNRPPLVGSPSLHNNSVIVDVNDGNNKQAYGISSPDSLAEALLLHRSSNDIDNTNPNDCWVTVFGFPPSRAAFILNQFAQLGTIEKHVITNSGNWMHIKYQNRMQARCALNKNGKVFGDNTMVGVSVCTDSQIMNDDKSGLLVKQTTTNNMNDSIFLSPSTKNNPTNMKRINDENFRTVIGMNKAPLRDLNGLRSLNGGGGVVGIPPATSNIDSTNMFPPDKSAVGNIGRHNSMRSLAAASTRPTHLSRTSSVRQDRDPGIFSKALGYMFGWS</sequence>
<evidence type="ECO:0000256" key="3">
    <source>
        <dbReference type="ARBA" id="ARBA00016439"/>
    </source>
</evidence>
<dbReference type="GO" id="GO:0044613">
    <property type="term" value="C:nuclear pore central transport channel"/>
    <property type="evidence" value="ECO:0007669"/>
    <property type="project" value="TreeGrafter"/>
</dbReference>
<gene>
    <name evidence="15" type="ORF">MN116_004557</name>
</gene>
<keyword evidence="6" id="KW-0653">Protein transport</keyword>
<proteinExistence type="inferred from homology"/>
<keyword evidence="5 12" id="KW-0509">mRNA transport</keyword>
<evidence type="ECO:0000256" key="2">
    <source>
        <dbReference type="ARBA" id="ARBA00009454"/>
    </source>
</evidence>
<keyword evidence="7" id="KW-0811">Translocation</keyword>
<dbReference type="Proteomes" id="UP001292079">
    <property type="component" value="Unassembled WGS sequence"/>
</dbReference>
<dbReference type="PROSITE" id="PS51472">
    <property type="entry name" value="RRM_NUP35"/>
    <property type="match status" value="1"/>
</dbReference>
<feature type="domain" description="RRM Nup35-type" evidence="14">
    <location>
        <begin position="235"/>
        <end position="315"/>
    </location>
</feature>
<keyword evidence="16" id="KW-1185">Reference proteome</keyword>
<evidence type="ECO:0000256" key="7">
    <source>
        <dbReference type="ARBA" id="ARBA00023010"/>
    </source>
</evidence>
<keyword evidence="9 12" id="KW-0539">Nucleus</keyword>
<feature type="region of interest" description="Disordered" evidence="13">
    <location>
        <begin position="54"/>
        <end position="82"/>
    </location>
</feature>
<dbReference type="GO" id="GO:0017056">
    <property type="term" value="F:structural constituent of nuclear pore"/>
    <property type="evidence" value="ECO:0007669"/>
    <property type="project" value="TreeGrafter"/>
</dbReference>
<evidence type="ECO:0000313" key="15">
    <source>
        <dbReference type="EMBL" id="KAK4471207.1"/>
    </source>
</evidence>
<accession>A0AAE2D4T6</accession>
<evidence type="ECO:0000313" key="16">
    <source>
        <dbReference type="Proteomes" id="UP001292079"/>
    </source>
</evidence>
<organism evidence="15 16">
    <name type="scientific">Schistosoma mekongi</name>
    <name type="common">Parasitic worm</name>
    <dbReference type="NCBI Taxonomy" id="38744"/>
    <lineage>
        <taxon>Eukaryota</taxon>
        <taxon>Metazoa</taxon>
        <taxon>Spiralia</taxon>
        <taxon>Lophotrochozoa</taxon>
        <taxon>Platyhelminthes</taxon>
        <taxon>Trematoda</taxon>
        <taxon>Digenea</taxon>
        <taxon>Strigeidida</taxon>
        <taxon>Schistosomatoidea</taxon>
        <taxon>Schistosomatidae</taxon>
        <taxon>Schistosoma</taxon>
    </lineage>
</organism>
<evidence type="ECO:0000256" key="11">
    <source>
        <dbReference type="ARBA" id="ARBA00030250"/>
    </source>
</evidence>
<evidence type="ECO:0000256" key="12">
    <source>
        <dbReference type="PROSITE-ProRule" id="PRU00804"/>
    </source>
</evidence>
<keyword evidence="8 12" id="KW-0906">Nuclear pore complex</keyword>
<protein>
    <recommendedName>
        <fullName evidence="3">Nucleoporin NUP35</fullName>
    </recommendedName>
    <alternativeName>
        <fullName evidence="11">35 kDa nucleoporin</fullName>
    </alternativeName>
    <alternativeName>
        <fullName evidence="10">Nucleoporin NUP53</fullName>
    </alternativeName>
</protein>
<dbReference type="GO" id="GO:0005543">
    <property type="term" value="F:phospholipid binding"/>
    <property type="evidence" value="ECO:0007669"/>
    <property type="project" value="TreeGrafter"/>
</dbReference>
<evidence type="ECO:0000256" key="9">
    <source>
        <dbReference type="ARBA" id="ARBA00023242"/>
    </source>
</evidence>
<dbReference type="EMBL" id="JALJAT010000003">
    <property type="protein sequence ID" value="KAK4471207.1"/>
    <property type="molecule type" value="Genomic_DNA"/>
</dbReference>
<comment type="similarity">
    <text evidence="2">Belongs to the Nup35 family.</text>
</comment>
<dbReference type="PANTHER" id="PTHR21527:SF6">
    <property type="entry name" value="NUCLEOPORIN NUP35"/>
    <property type="match status" value="1"/>
</dbReference>